<dbReference type="Pfam" id="PF01909">
    <property type="entry name" value="NTP_transf_2"/>
    <property type="match status" value="1"/>
</dbReference>
<feature type="coiled-coil region" evidence="1">
    <location>
        <begin position="128"/>
        <end position="162"/>
    </location>
</feature>
<comment type="caution">
    <text evidence="3">The sequence shown here is derived from an EMBL/GenBank/DDBJ whole genome shotgun (WGS) entry which is preliminary data.</text>
</comment>
<dbReference type="EMBL" id="BOVK01000012">
    <property type="protein sequence ID" value="GIQ68106.1"/>
    <property type="molecule type" value="Genomic_DNA"/>
</dbReference>
<keyword evidence="1" id="KW-0175">Coiled coil</keyword>
<dbReference type="InterPro" id="IPR043519">
    <property type="entry name" value="NT_sf"/>
</dbReference>
<dbReference type="SUPFAM" id="SSF81301">
    <property type="entry name" value="Nucleotidyltransferase"/>
    <property type="match status" value="1"/>
</dbReference>
<dbReference type="RefSeq" id="WP_213410723.1">
    <property type="nucleotide sequence ID" value="NZ_BOVK01000012.1"/>
</dbReference>
<gene>
    <name evidence="3" type="ORF">XYCOK13_09300</name>
</gene>
<dbReference type="GO" id="GO:0016779">
    <property type="term" value="F:nucleotidyltransferase activity"/>
    <property type="evidence" value="ECO:0007669"/>
    <property type="project" value="InterPro"/>
</dbReference>
<keyword evidence="4" id="KW-1185">Reference proteome</keyword>
<organism evidence="3 4">
    <name type="scientific">Xylanibacillus composti</name>
    <dbReference type="NCBI Taxonomy" id="1572762"/>
    <lineage>
        <taxon>Bacteria</taxon>
        <taxon>Bacillati</taxon>
        <taxon>Bacillota</taxon>
        <taxon>Bacilli</taxon>
        <taxon>Bacillales</taxon>
        <taxon>Paenibacillaceae</taxon>
        <taxon>Xylanibacillus</taxon>
    </lineage>
</organism>
<dbReference type="Gene3D" id="3.30.460.10">
    <property type="entry name" value="Beta Polymerase, domain 2"/>
    <property type="match status" value="1"/>
</dbReference>
<proteinExistence type="predicted"/>
<dbReference type="InterPro" id="IPR002934">
    <property type="entry name" value="Polymerase_NTP_transf_dom"/>
</dbReference>
<name>A0A8J4M237_9BACL</name>
<feature type="domain" description="Polymerase nucleotidyl transferase" evidence="2">
    <location>
        <begin position="20"/>
        <end position="52"/>
    </location>
</feature>
<dbReference type="AlphaFoldDB" id="A0A8J4M237"/>
<reference evidence="3" key="1">
    <citation type="submission" date="2021-04" db="EMBL/GenBank/DDBJ databases">
        <title>Draft genome sequence of Xylanibacillus composti strain K13.</title>
        <authorList>
            <person name="Uke A."/>
            <person name="Chhe C."/>
            <person name="Baramee S."/>
            <person name="Kosugi A."/>
        </authorList>
    </citation>
    <scope>NUCLEOTIDE SEQUENCE</scope>
    <source>
        <strain evidence="3">K13</strain>
    </source>
</reference>
<dbReference type="Proteomes" id="UP000677918">
    <property type="component" value="Unassembled WGS sequence"/>
</dbReference>
<evidence type="ECO:0000313" key="3">
    <source>
        <dbReference type="EMBL" id="GIQ68106.1"/>
    </source>
</evidence>
<evidence type="ECO:0000313" key="4">
    <source>
        <dbReference type="Proteomes" id="UP000677918"/>
    </source>
</evidence>
<evidence type="ECO:0000256" key="1">
    <source>
        <dbReference type="SAM" id="Coils"/>
    </source>
</evidence>
<evidence type="ECO:0000259" key="2">
    <source>
        <dbReference type="Pfam" id="PF01909"/>
    </source>
</evidence>
<dbReference type="CDD" id="cd05403">
    <property type="entry name" value="NT_KNTase_like"/>
    <property type="match status" value="1"/>
</dbReference>
<sequence length="242" mass="27783">MDSNDPNVAEWVRHISYARYPHAAAIVLGGSHANGTANPRSDVDIAVIDNSVDAAYRESNIVEGKPVEWFVFTEKALPRFFREARRTALPTVLRLLACGRWLESSHGCRRWHSRAALFLAAGPAGWSLDEMNQARYELTELLEDLEENRDRIERLVVAQQLGVRLIRFYLRTEACWLGEGKWLWRMLELYNRGMASRYAAALDRLGREDDELPLIRLADEILDANGGRWFDGYYAEMRQLAD</sequence>
<accession>A0A8J4M237</accession>
<protein>
    <recommendedName>
        <fullName evidence="2">Polymerase nucleotidyl transferase domain-containing protein</fullName>
    </recommendedName>
</protein>